<protein>
    <recommendedName>
        <fullName evidence="3">Monopolin complex subunit Csm1/Pcs1 C-terminal domain-containing protein</fullName>
    </recommendedName>
</protein>
<dbReference type="STRING" id="1328760.A0A165IW60"/>
<feature type="compositionally biased region" description="Low complexity" evidence="2">
    <location>
        <begin position="74"/>
        <end position="88"/>
    </location>
</feature>
<dbReference type="InterPro" id="IPR038608">
    <property type="entry name" value="Csm1/Pcs1_C_sf"/>
</dbReference>
<dbReference type="Proteomes" id="UP000076632">
    <property type="component" value="Unassembled WGS sequence"/>
</dbReference>
<dbReference type="InParanoid" id="A0A165IW60"/>
<keyword evidence="1" id="KW-0175">Coiled coil</keyword>
<dbReference type="GO" id="GO:0072686">
    <property type="term" value="C:mitotic spindle"/>
    <property type="evidence" value="ECO:0007669"/>
    <property type="project" value="TreeGrafter"/>
</dbReference>
<feature type="region of interest" description="Disordered" evidence="2">
    <location>
        <begin position="1"/>
        <end position="192"/>
    </location>
</feature>
<organism evidence="4 5">
    <name type="scientific">Xylona heveae (strain CBS 132557 / TC161)</name>
    <dbReference type="NCBI Taxonomy" id="1328760"/>
    <lineage>
        <taxon>Eukaryota</taxon>
        <taxon>Fungi</taxon>
        <taxon>Dikarya</taxon>
        <taxon>Ascomycota</taxon>
        <taxon>Pezizomycotina</taxon>
        <taxon>Xylonomycetes</taxon>
        <taxon>Xylonales</taxon>
        <taxon>Xylonaceae</taxon>
        <taxon>Xylona</taxon>
    </lineage>
</organism>
<gene>
    <name evidence="4" type="ORF">L228DRAFT_258885</name>
</gene>
<dbReference type="AlphaFoldDB" id="A0A165IW60"/>
<dbReference type="Gene3D" id="3.90.1150.80">
    <property type="match status" value="1"/>
</dbReference>
<dbReference type="GO" id="GO:1990644">
    <property type="term" value="F:microtubule site clamp"/>
    <property type="evidence" value="ECO:0007669"/>
    <property type="project" value="TreeGrafter"/>
</dbReference>
<dbReference type="GO" id="GO:0005730">
    <property type="term" value="C:nucleolus"/>
    <property type="evidence" value="ECO:0007669"/>
    <property type="project" value="TreeGrafter"/>
</dbReference>
<dbReference type="InterPro" id="IPR040349">
    <property type="entry name" value="Csm1/Pcs1"/>
</dbReference>
<dbReference type="GO" id="GO:0051315">
    <property type="term" value="P:attachment of mitotic spindle microtubules to kinetochore"/>
    <property type="evidence" value="ECO:0007669"/>
    <property type="project" value="TreeGrafter"/>
</dbReference>
<dbReference type="GO" id="GO:0034506">
    <property type="term" value="C:chromosome, centromeric core domain"/>
    <property type="evidence" value="ECO:0007669"/>
    <property type="project" value="TreeGrafter"/>
</dbReference>
<dbReference type="FunFam" id="3.90.1150.80:FF:000001">
    <property type="entry name" value="Chromosome segregation protein (Pcs1)"/>
    <property type="match status" value="1"/>
</dbReference>
<evidence type="ECO:0000259" key="3">
    <source>
        <dbReference type="Pfam" id="PF12539"/>
    </source>
</evidence>
<evidence type="ECO:0000313" key="5">
    <source>
        <dbReference type="Proteomes" id="UP000076632"/>
    </source>
</evidence>
<dbReference type="GO" id="GO:0033551">
    <property type="term" value="C:monopolin complex"/>
    <property type="evidence" value="ECO:0007669"/>
    <property type="project" value="InterPro"/>
</dbReference>
<feature type="compositionally biased region" description="Basic and acidic residues" evidence="2">
    <location>
        <begin position="177"/>
        <end position="192"/>
    </location>
</feature>
<evidence type="ECO:0000313" key="4">
    <source>
        <dbReference type="EMBL" id="KZF25464.1"/>
    </source>
</evidence>
<feature type="domain" description="Monopolin complex subunit Csm1/Pcs1 C-terminal" evidence="3">
    <location>
        <begin position="346"/>
        <end position="431"/>
    </location>
</feature>
<dbReference type="RefSeq" id="XP_018191019.1">
    <property type="nucleotide sequence ID" value="XM_018334115.1"/>
</dbReference>
<reference evidence="4 5" key="1">
    <citation type="journal article" date="2016" name="Fungal Biol.">
        <title>The genome of Xylona heveae provides a window into fungal endophytism.</title>
        <authorList>
            <person name="Gazis R."/>
            <person name="Kuo A."/>
            <person name="Riley R."/>
            <person name="LaButti K."/>
            <person name="Lipzen A."/>
            <person name="Lin J."/>
            <person name="Amirebrahimi M."/>
            <person name="Hesse C.N."/>
            <person name="Spatafora J.W."/>
            <person name="Henrissat B."/>
            <person name="Hainaut M."/>
            <person name="Grigoriev I.V."/>
            <person name="Hibbett D.S."/>
        </authorList>
    </citation>
    <scope>NUCLEOTIDE SEQUENCE [LARGE SCALE GENOMIC DNA]</scope>
    <source>
        <strain evidence="4 5">TC161</strain>
    </source>
</reference>
<dbReference type="GeneID" id="28899252"/>
<keyword evidence="5" id="KW-1185">Reference proteome</keyword>
<evidence type="ECO:0000256" key="2">
    <source>
        <dbReference type="SAM" id="MobiDB-lite"/>
    </source>
</evidence>
<dbReference type="PANTHER" id="PTHR28006">
    <property type="entry name" value="MONOPOLIN COMPLEX SUBUNIT CSM1"/>
    <property type="match status" value="1"/>
</dbReference>
<dbReference type="PANTHER" id="PTHR28006:SF1">
    <property type="entry name" value="MONOPOLIN COMPLEX SUBUNIT CSM1"/>
    <property type="match status" value="1"/>
</dbReference>
<dbReference type="InterPro" id="IPR020981">
    <property type="entry name" value="Csm1/Pcs1_C"/>
</dbReference>
<sequence length="452" mass="49336">MPPKRKGPATLANMVDSGSDGEPEPSSQMLTPPSAGENGEPPAKRARGRPKGSAIKSTKAKEPAQSATRSSGRKAAPAKPEPATKGAASRSKSEKTVPAKRKLTAQSKDLEINVEKETAKKEIPESQPLPVTVPEDSFVSDGEDDISAPMSQYPPAHSRISPAKSRDIMVPPRRGRNGSEAEPHGGDPALRRKLGDMTKKYENLDFKYRALRDLGIKEAEANFDKYKKQTDERHKAANQLIGSLKEQLATQTTLGQKSKTLQKQLDERDAELDKLRAKVNQLSSSLAEAQRETKAISTKLAATRTAASTVQSADVKVPGSAIKGGAQARTIMMGSAEAAAAAQKAQLKEDLYSDLTGLILRGVQREHDADIYDCIQTGRNGTLHFKLEVAIHGESYETTEFQYIPLLDANRDRDLLELLPDYLSEEITFPRSQAGRFYAKIVETLTRRIIEE</sequence>
<proteinExistence type="predicted"/>
<feature type="coiled-coil region" evidence="1">
    <location>
        <begin position="258"/>
        <end position="292"/>
    </location>
</feature>
<dbReference type="CDD" id="cd23787">
    <property type="entry name" value="RWD_CSM1"/>
    <property type="match status" value="1"/>
</dbReference>
<dbReference type="Pfam" id="PF12539">
    <property type="entry name" value="Csm1"/>
    <property type="match status" value="1"/>
</dbReference>
<dbReference type="GO" id="GO:0045144">
    <property type="term" value="P:meiotic sister chromatid segregation"/>
    <property type="evidence" value="ECO:0007669"/>
    <property type="project" value="TreeGrafter"/>
</dbReference>
<dbReference type="OMA" id="QARTIMM"/>
<name>A0A165IW60_XYLHT</name>
<accession>A0A165IW60</accession>
<dbReference type="EMBL" id="KV407455">
    <property type="protein sequence ID" value="KZF25464.1"/>
    <property type="molecule type" value="Genomic_DNA"/>
</dbReference>
<feature type="compositionally biased region" description="Basic and acidic residues" evidence="2">
    <location>
        <begin position="108"/>
        <end position="124"/>
    </location>
</feature>
<dbReference type="OrthoDB" id="2431049at2759"/>
<evidence type="ECO:0000256" key="1">
    <source>
        <dbReference type="SAM" id="Coils"/>
    </source>
</evidence>